<organism evidence="2 3">
    <name type="scientific">Novosphingobium panipatense</name>
    <dbReference type="NCBI Taxonomy" id="428991"/>
    <lineage>
        <taxon>Bacteria</taxon>
        <taxon>Pseudomonadati</taxon>
        <taxon>Pseudomonadota</taxon>
        <taxon>Alphaproteobacteria</taxon>
        <taxon>Sphingomonadales</taxon>
        <taxon>Sphingomonadaceae</taxon>
        <taxon>Novosphingobium</taxon>
    </lineage>
</organism>
<feature type="compositionally biased region" description="Basic residues" evidence="1">
    <location>
        <begin position="111"/>
        <end position="121"/>
    </location>
</feature>
<keyword evidence="3" id="KW-1185">Reference proteome</keyword>
<evidence type="ECO:0000313" key="2">
    <source>
        <dbReference type="EMBL" id="SMP81894.1"/>
    </source>
</evidence>
<dbReference type="EMBL" id="FXUI01000020">
    <property type="protein sequence ID" value="SMP81894.1"/>
    <property type="molecule type" value="Genomic_DNA"/>
</dbReference>
<feature type="region of interest" description="Disordered" evidence="1">
    <location>
        <begin position="111"/>
        <end position="136"/>
    </location>
</feature>
<reference evidence="2 3" key="1">
    <citation type="submission" date="2017-05" db="EMBL/GenBank/DDBJ databases">
        <authorList>
            <person name="Varghese N."/>
            <person name="Submissions S."/>
        </authorList>
    </citation>
    <scope>NUCLEOTIDE SEQUENCE [LARGE SCALE GENOMIC DNA]</scope>
    <source>
        <strain evidence="2 3">SM16</strain>
    </source>
</reference>
<comment type="caution">
    <text evidence="2">The sequence shown here is derived from an EMBL/GenBank/DDBJ whole genome shotgun (WGS) entry which is preliminary data.</text>
</comment>
<evidence type="ECO:0000256" key="1">
    <source>
        <dbReference type="SAM" id="MobiDB-lite"/>
    </source>
</evidence>
<sequence>MRGASLPKLIEARKREPEGGFVRSSVMERCSNKRPLALVVASARNEVAWQLVALRQRGYEVRFVDNPWDALALFGEDIPEIAVLGPLRRTPCLDLLIDDLERYGVPVTRTQGRHGRQRREHLHIQSGSRTTARHRA</sequence>
<name>A0ABY1QVY5_9SPHN</name>
<evidence type="ECO:0000313" key="3">
    <source>
        <dbReference type="Proteomes" id="UP001157910"/>
    </source>
</evidence>
<proteinExistence type="predicted"/>
<protein>
    <submittedName>
        <fullName evidence="2">Uncharacterized protein</fullName>
    </submittedName>
</protein>
<accession>A0ABY1QVY5</accession>
<gene>
    <name evidence="2" type="ORF">SAMN06296065_12024</name>
</gene>
<dbReference type="Proteomes" id="UP001157910">
    <property type="component" value="Unassembled WGS sequence"/>
</dbReference>